<dbReference type="OrthoDB" id="8255242at2"/>
<comment type="caution">
    <text evidence="2">The sequence shown here is derived from an EMBL/GenBank/DDBJ whole genome shotgun (WGS) entry which is preliminary data.</text>
</comment>
<dbReference type="AlphaFoldDB" id="A0A4Q1UTW7"/>
<proteinExistence type="predicted"/>
<name>A0A4Q1UTW7_9BRAD</name>
<evidence type="ECO:0000313" key="3">
    <source>
        <dbReference type="Proteomes" id="UP000290819"/>
    </source>
</evidence>
<dbReference type="SUPFAM" id="SSF103515">
    <property type="entry name" value="Autotransporter"/>
    <property type="match status" value="1"/>
</dbReference>
<accession>A0A4Q1UTW7</accession>
<organism evidence="2 3">
    <name type="scientific">Bradyrhizobium betae</name>
    <dbReference type="NCBI Taxonomy" id="244734"/>
    <lineage>
        <taxon>Bacteria</taxon>
        <taxon>Pseudomonadati</taxon>
        <taxon>Pseudomonadota</taxon>
        <taxon>Alphaproteobacteria</taxon>
        <taxon>Hyphomicrobiales</taxon>
        <taxon>Nitrobacteraceae</taxon>
        <taxon>Bradyrhizobium</taxon>
    </lineage>
</organism>
<dbReference type="SMART" id="SM00869">
    <property type="entry name" value="Autotransporter"/>
    <property type="match status" value="1"/>
</dbReference>
<reference evidence="2 3" key="1">
    <citation type="submission" date="2017-03" db="EMBL/GenBank/DDBJ databases">
        <authorList>
            <person name="Safronova V.I."/>
            <person name="Sazanova A.L."/>
            <person name="Chirak E.R."/>
        </authorList>
    </citation>
    <scope>NUCLEOTIDE SEQUENCE [LARGE SCALE GENOMIC DNA]</scope>
    <source>
        <strain evidence="2 3">Opo-243</strain>
    </source>
</reference>
<dbReference type="InterPro" id="IPR005546">
    <property type="entry name" value="Autotransporte_beta"/>
</dbReference>
<keyword evidence="3" id="KW-1185">Reference proteome</keyword>
<protein>
    <recommendedName>
        <fullName evidence="1">Autotransporter domain-containing protein</fullName>
    </recommendedName>
</protein>
<dbReference type="Gene3D" id="2.40.128.130">
    <property type="entry name" value="Autotransporter beta-domain"/>
    <property type="match status" value="1"/>
</dbReference>
<evidence type="ECO:0000313" key="2">
    <source>
        <dbReference type="EMBL" id="RXT42171.1"/>
    </source>
</evidence>
<dbReference type="RefSeq" id="WP_129273476.1">
    <property type="nucleotide sequence ID" value="NZ_MZXW01000035.1"/>
</dbReference>
<dbReference type="PROSITE" id="PS51208">
    <property type="entry name" value="AUTOTRANSPORTER"/>
    <property type="match status" value="1"/>
</dbReference>
<sequence>MKRRLLATVSHRLLRISVPVVLLAPWIAVDRAKAACSPVAPVNNAAIVCSGNVDTQQGGVTGYGTINDNNNTYQVEAGANVHGPSFGIETGSGGVVTNFGTIDGAGAAGLRAGNVTVANASGATISGFSGITASTLNLDNAGTITSGLGGRGIEATTVTVSNAGMIAGIGADSTGIQATMLNVTANTGTIVGARFGVSATADVAVANNGSIRATGASGVAVSASGNASIDNRGTISAVAAGGIAVNVLGSVTMTANTSRIEGDAIGANAGTDATINNTGQILANAANGIAVRVVGTATITNAGDINALAAGGVGIKAGTVVLTANSSRISGGRSGIDANTATITNSAGGTISAFDAGGVALKAVTATVSNAGSITASATGGVGIRASTVNVTSNTGVIAGESGAIMSVSGAVIANNNAGGTIQSANVNSTAISSVTDANVANAGAIKGGVTGGTAIHATDTATVVNAAGGLISAGLFGIDADKVSVNNAGVVEATGAGAAINATTVSVTNSGTLRAATGTVVEAFAAVALQNSGTISGAAGANGILSGGQADVVNSGSITGKNGIVTGGALNLTNMAGGTIAGTIEGVFAQGVAVIGNAGNISGGVLGVGTNTDATIVNSGLISGQTGLRVFGAANITNSGTITGTSGTAIKLTNAADTLTLLPGSRINGVVDFGFGADVINVNLTPLSSKVSSLTTVALPTFINFNGTINTNVSGGSFNGPSVVSGGALATLDPTALAQTDRTLMDFTGGVSSLVQGRLSGGGTAGSDMMAMAYAPETAQAGPFTKAPHSLWTDPAPITVWANSFGGQRIQDETASTLRATSTAWGGAIGIDRKVQPNWLVGAFLGGGQGGLSVDLNSQSVDTNYVFAGAYSRFEWAAQFFDFTIQGGNADNRSRRLVLNNAAVGGMETATANYSGWYISPEVAYGTKLDIGNGYLLTPTARLRYVAGRFDSYSETGSAQGLSVGSRTLQDFEERGEVDLSRVTSLAGGELKANIHGGVIALQRVGDTNINTVLLGQNLSFVTPGSRSTVGAVAGFGFDYRTTRNVSVFGAVEGMMMSDQSRTGTAKGGVRVAF</sequence>
<feature type="domain" description="Autotransporter" evidence="1">
    <location>
        <begin position="794"/>
        <end position="1075"/>
    </location>
</feature>
<dbReference type="Pfam" id="PF03797">
    <property type="entry name" value="Autotransporter"/>
    <property type="match status" value="1"/>
</dbReference>
<dbReference type="Proteomes" id="UP000290819">
    <property type="component" value="Unassembled WGS sequence"/>
</dbReference>
<gene>
    <name evidence="2" type="ORF">B5V03_27200</name>
</gene>
<evidence type="ECO:0000259" key="1">
    <source>
        <dbReference type="PROSITE" id="PS51208"/>
    </source>
</evidence>
<dbReference type="EMBL" id="MZXW01000035">
    <property type="protein sequence ID" value="RXT42171.1"/>
    <property type="molecule type" value="Genomic_DNA"/>
</dbReference>
<dbReference type="InterPro" id="IPR036709">
    <property type="entry name" value="Autotransporte_beta_dom_sf"/>
</dbReference>